<feature type="transmembrane region" description="Helical" evidence="1">
    <location>
        <begin position="55"/>
        <end position="77"/>
    </location>
</feature>
<accession>A0ABP8EP99</accession>
<evidence type="ECO:0008006" key="4">
    <source>
        <dbReference type="Google" id="ProtNLM"/>
    </source>
</evidence>
<keyword evidence="1" id="KW-1133">Transmembrane helix</keyword>
<feature type="transmembrane region" description="Helical" evidence="1">
    <location>
        <begin position="97"/>
        <end position="116"/>
    </location>
</feature>
<keyword evidence="1" id="KW-0812">Transmembrane</keyword>
<keyword evidence="3" id="KW-1185">Reference proteome</keyword>
<keyword evidence="1" id="KW-0472">Membrane</keyword>
<evidence type="ECO:0000313" key="2">
    <source>
        <dbReference type="EMBL" id="GAA4285841.1"/>
    </source>
</evidence>
<gene>
    <name evidence="2" type="ORF">GCM10022262_02000</name>
</gene>
<evidence type="ECO:0000256" key="1">
    <source>
        <dbReference type="SAM" id="Phobius"/>
    </source>
</evidence>
<evidence type="ECO:0000313" key="3">
    <source>
        <dbReference type="Proteomes" id="UP001499841"/>
    </source>
</evidence>
<comment type="caution">
    <text evidence="2">The sequence shown here is derived from an EMBL/GenBank/DDBJ whole genome shotgun (WGS) entry which is preliminary data.</text>
</comment>
<dbReference type="InterPro" id="IPR025329">
    <property type="entry name" value="DUF4235"/>
</dbReference>
<reference evidence="3" key="1">
    <citation type="journal article" date="2019" name="Int. J. Syst. Evol. Microbiol.">
        <title>The Global Catalogue of Microorganisms (GCM) 10K type strain sequencing project: providing services to taxonomists for standard genome sequencing and annotation.</title>
        <authorList>
            <consortium name="The Broad Institute Genomics Platform"/>
            <consortium name="The Broad Institute Genome Sequencing Center for Infectious Disease"/>
            <person name="Wu L."/>
            <person name="Ma J."/>
        </authorList>
    </citation>
    <scope>NUCLEOTIDE SEQUENCE [LARGE SCALE GENOMIC DNA]</scope>
    <source>
        <strain evidence="3">JCM 17459</strain>
    </source>
</reference>
<protein>
    <recommendedName>
        <fullName evidence="4">DUF4235 domain-containing protein</fullName>
    </recommendedName>
</protein>
<organism evidence="2 3">
    <name type="scientific">Georgenia daeguensis</name>
    <dbReference type="NCBI Taxonomy" id="908355"/>
    <lineage>
        <taxon>Bacteria</taxon>
        <taxon>Bacillati</taxon>
        <taxon>Actinomycetota</taxon>
        <taxon>Actinomycetes</taxon>
        <taxon>Micrococcales</taxon>
        <taxon>Bogoriellaceae</taxon>
        <taxon>Georgenia</taxon>
    </lineage>
</organism>
<proteinExistence type="predicted"/>
<dbReference type="Proteomes" id="UP001499841">
    <property type="component" value="Unassembled WGS sequence"/>
</dbReference>
<sequence length="139" mass="14970">MRARLTRPAGRCDPAHPPDARARMQAAAGSGMIEGHARAARGRRTQRSGEYRMDIGWRVVSSGATLAATVLTTKAVTAGWKAVTGKDAPVDEDDPEVEWWEVIAFTVVSGALLGLARHFALRGATKFYGGPVEKRIDKV</sequence>
<name>A0ABP8EP99_9MICO</name>
<dbReference type="EMBL" id="BAABBA010000001">
    <property type="protein sequence ID" value="GAA4285841.1"/>
    <property type="molecule type" value="Genomic_DNA"/>
</dbReference>
<dbReference type="Pfam" id="PF14019">
    <property type="entry name" value="DUF4235"/>
    <property type="match status" value="1"/>
</dbReference>